<reference evidence="2 3" key="1">
    <citation type="submission" date="2014-04" db="EMBL/GenBank/DDBJ databases">
        <authorList>
            <consortium name="DOE Joint Genome Institute"/>
            <person name="Kuo A."/>
            <person name="Kohler A."/>
            <person name="Costa M.D."/>
            <person name="Nagy L.G."/>
            <person name="Floudas D."/>
            <person name="Copeland A."/>
            <person name="Barry K.W."/>
            <person name="Cichocki N."/>
            <person name="Veneault-Fourrey C."/>
            <person name="LaButti K."/>
            <person name="Lindquist E.A."/>
            <person name="Lipzen A."/>
            <person name="Lundell T."/>
            <person name="Morin E."/>
            <person name="Murat C."/>
            <person name="Sun H."/>
            <person name="Tunlid A."/>
            <person name="Henrissat B."/>
            <person name="Grigoriev I.V."/>
            <person name="Hibbett D.S."/>
            <person name="Martin F."/>
            <person name="Nordberg H.P."/>
            <person name="Cantor M.N."/>
            <person name="Hua S.X."/>
        </authorList>
    </citation>
    <scope>NUCLEOTIDE SEQUENCE [LARGE SCALE GENOMIC DNA]</scope>
    <source>
        <strain evidence="2 3">441</strain>
    </source>
</reference>
<reference evidence="3" key="2">
    <citation type="submission" date="2015-01" db="EMBL/GenBank/DDBJ databases">
        <title>Evolutionary Origins and Diversification of the Mycorrhizal Mutualists.</title>
        <authorList>
            <consortium name="DOE Joint Genome Institute"/>
            <consortium name="Mycorrhizal Genomics Consortium"/>
            <person name="Kohler A."/>
            <person name="Kuo A."/>
            <person name="Nagy L.G."/>
            <person name="Floudas D."/>
            <person name="Copeland A."/>
            <person name="Barry K.W."/>
            <person name="Cichocki N."/>
            <person name="Veneault-Fourrey C."/>
            <person name="LaButti K."/>
            <person name="Lindquist E.A."/>
            <person name="Lipzen A."/>
            <person name="Lundell T."/>
            <person name="Morin E."/>
            <person name="Murat C."/>
            <person name="Riley R."/>
            <person name="Ohm R."/>
            <person name="Sun H."/>
            <person name="Tunlid A."/>
            <person name="Henrissat B."/>
            <person name="Grigoriev I.V."/>
            <person name="Hibbett D.S."/>
            <person name="Martin F."/>
        </authorList>
    </citation>
    <scope>NUCLEOTIDE SEQUENCE [LARGE SCALE GENOMIC DNA]</scope>
    <source>
        <strain evidence="3">441</strain>
    </source>
</reference>
<sequence length="462" mass="53165">MSTSNNRSRRKHRGKAPGNDNDGGLAPLVSPTNANRTDLDSGISHYPYTKKDTYVPSSSRSSYNMGRDGPSSHADPQDRLYKHSSEPHHRSGRDGYDTADSRDGDYWGARKTHDTHHKGNREWATREFDQGYSTAPRSEQQRWGKSGFYDDRPHPNRESPDWRRAEPDDERGGNREPRARGNRRWQSDNGWDTRKRDRHQNRRPSDNQEEATQASEDRAWEPGPGWQPRGGGQGHRNQRPRSNYTQGKNKGKKINQYRQRQRGDKERDRGRHLDRERRPPEDTLNNWQRREIHPLPPRPRSPLKKALTPSRSRSRSPESFYSRHSSPSHSRSRSCSPRPNAYYSSPPRARSRSLPGRRREESQSRSPASSQRSRSNQGRLSRGRSISSSSSYSRSRSRSSSCSPDDRPKAKHRLPPVTSIMNISLSMSKAALHKRSEFTNNREPAFNRNDPRTVVSRGRASS</sequence>
<feature type="compositionally biased region" description="Polar residues" evidence="1">
    <location>
        <begin position="131"/>
        <end position="143"/>
    </location>
</feature>
<feature type="compositionally biased region" description="Basic and acidic residues" evidence="1">
    <location>
        <begin position="75"/>
        <end position="105"/>
    </location>
</feature>
<proteinExistence type="predicted"/>
<feature type="compositionally biased region" description="Low complexity" evidence="1">
    <location>
        <begin position="317"/>
        <end position="354"/>
    </location>
</feature>
<dbReference type="OrthoDB" id="2673695at2759"/>
<dbReference type="STRING" id="765257.A0A0C9ZN27"/>
<name>A0A0C9ZN27_9AGAM</name>
<keyword evidence="3" id="KW-1185">Reference proteome</keyword>
<feature type="compositionally biased region" description="Basic and acidic residues" evidence="1">
    <location>
        <begin position="120"/>
        <end position="129"/>
    </location>
</feature>
<protein>
    <submittedName>
        <fullName evidence="2">Unplaced genomic scaffold scaffold_2, whole genome shotgun sequence</fullName>
    </submittedName>
</protein>
<dbReference type="HOGENOM" id="CLU_591990_0_0_1"/>
<dbReference type="Proteomes" id="UP000054018">
    <property type="component" value="Unassembled WGS sequence"/>
</dbReference>
<feature type="compositionally biased region" description="Basic and acidic residues" evidence="1">
    <location>
        <begin position="261"/>
        <end position="281"/>
    </location>
</feature>
<evidence type="ECO:0000256" key="1">
    <source>
        <dbReference type="SAM" id="MobiDB-lite"/>
    </source>
</evidence>
<feature type="compositionally biased region" description="Basic and acidic residues" evidence="1">
    <location>
        <begin position="148"/>
        <end position="179"/>
    </location>
</feature>
<evidence type="ECO:0000313" key="3">
    <source>
        <dbReference type="Proteomes" id="UP000054018"/>
    </source>
</evidence>
<accession>A0A0C9ZN27</accession>
<evidence type="ECO:0000313" key="2">
    <source>
        <dbReference type="EMBL" id="KIK30826.1"/>
    </source>
</evidence>
<dbReference type="AlphaFoldDB" id="A0A0C9ZN27"/>
<dbReference type="EMBL" id="KN833686">
    <property type="protein sequence ID" value="KIK30826.1"/>
    <property type="molecule type" value="Genomic_DNA"/>
</dbReference>
<feature type="compositionally biased region" description="Polar residues" evidence="1">
    <location>
        <begin position="55"/>
        <end position="64"/>
    </location>
</feature>
<feature type="region of interest" description="Disordered" evidence="1">
    <location>
        <begin position="1"/>
        <end position="421"/>
    </location>
</feature>
<feature type="compositionally biased region" description="Low complexity" evidence="1">
    <location>
        <begin position="364"/>
        <end position="403"/>
    </location>
</feature>
<organism evidence="2 3">
    <name type="scientific">Pisolithus microcarpus 441</name>
    <dbReference type="NCBI Taxonomy" id="765257"/>
    <lineage>
        <taxon>Eukaryota</taxon>
        <taxon>Fungi</taxon>
        <taxon>Dikarya</taxon>
        <taxon>Basidiomycota</taxon>
        <taxon>Agaricomycotina</taxon>
        <taxon>Agaricomycetes</taxon>
        <taxon>Agaricomycetidae</taxon>
        <taxon>Boletales</taxon>
        <taxon>Sclerodermatineae</taxon>
        <taxon>Pisolithaceae</taxon>
        <taxon>Pisolithus</taxon>
    </lineage>
</organism>
<gene>
    <name evidence="2" type="ORF">PISMIDRAFT_312722</name>
</gene>
<feature type="region of interest" description="Disordered" evidence="1">
    <location>
        <begin position="434"/>
        <end position="462"/>
    </location>
</feature>